<name>A0A0C9YEJ3_9AGAM</name>
<dbReference type="AlphaFoldDB" id="A0A0C9YEJ3"/>
<protein>
    <recommendedName>
        <fullName evidence="3">hAT-like transposase RNase-H fold domain-containing protein</fullName>
    </recommendedName>
</protein>
<feature type="non-terminal residue" evidence="1">
    <location>
        <position position="347"/>
    </location>
</feature>
<feature type="non-terminal residue" evidence="1">
    <location>
        <position position="1"/>
    </location>
</feature>
<dbReference type="OrthoDB" id="3172935at2759"/>
<dbReference type="InterPro" id="IPR012337">
    <property type="entry name" value="RNaseH-like_sf"/>
</dbReference>
<organism evidence="1 2">
    <name type="scientific">Pisolithus microcarpus 441</name>
    <dbReference type="NCBI Taxonomy" id="765257"/>
    <lineage>
        <taxon>Eukaryota</taxon>
        <taxon>Fungi</taxon>
        <taxon>Dikarya</taxon>
        <taxon>Basidiomycota</taxon>
        <taxon>Agaricomycotina</taxon>
        <taxon>Agaricomycetes</taxon>
        <taxon>Agaricomycetidae</taxon>
        <taxon>Boletales</taxon>
        <taxon>Sclerodermatineae</taxon>
        <taxon>Pisolithaceae</taxon>
        <taxon>Pisolithus</taxon>
    </lineage>
</organism>
<dbReference type="Proteomes" id="UP000054018">
    <property type="component" value="Unassembled WGS sequence"/>
</dbReference>
<accession>A0A0C9YEJ3</accession>
<evidence type="ECO:0000313" key="1">
    <source>
        <dbReference type="EMBL" id="KIK12334.1"/>
    </source>
</evidence>
<evidence type="ECO:0008006" key="3">
    <source>
        <dbReference type="Google" id="ProtNLM"/>
    </source>
</evidence>
<dbReference type="HOGENOM" id="CLU_009123_2_1_1"/>
<gene>
    <name evidence="1" type="ORF">PISMIDRAFT_78558</name>
</gene>
<proteinExistence type="predicted"/>
<dbReference type="SUPFAM" id="SSF53098">
    <property type="entry name" value="Ribonuclease H-like"/>
    <property type="match status" value="1"/>
</dbReference>
<reference evidence="1 2" key="1">
    <citation type="submission" date="2014-04" db="EMBL/GenBank/DDBJ databases">
        <authorList>
            <consortium name="DOE Joint Genome Institute"/>
            <person name="Kuo A."/>
            <person name="Kohler A."/>
            <person name="Costa M.D."/>
            <person name="Nagy L.G."/>
            <person name="Floudas D."/>
            <person name="Copeland A."/>
            <person name="Barry K.W."/>
            <person name="Cichocki N."/>
            <person name="Veneault-Fourrey C."/>
            <person name="LaButti K."/>
            <person name="Lindquist E.A."/>
            <person name="Lipzen A."/>
            <person name="Lundell T."/>
            <person name="Morin E."/>
            <person name="Murat C."/>
            <person name="Sun H."/>
            <person name="Tunlid A."/>
            <person name="Henrissat B."/>
            <person name="Grigoriev I.V."/>
            <person name="Hibbett D.S."/>
            <person name="Martin F."/>
            <person name="Nordberg H.P."/>
            <person name="Cantor M.N."/>
            <person name="Hua S.X."/>
        </authorList>
    </citation>
    <scope>NUCLEOTIDE SEQUENCE [LARGE SCALE GENOMIC DNA]</scope>
    <source>
        <strain evidence="1 2">441</strain>
    </source>
</reference>
<keyword evidence="2" id="KW-1185">Reference proteome</keyword>
<dbReference type="EMBL" id="KN834092">
    <property type="protein sequence ID" value="KIK12334.1"/>
    <property type="molecule type" value="Genomic_DNA"/>
</dbReference>
<sequence length="347" mass="39667">KSHVFRCMAHIINLATQAFLSAHSKSKHYDPATPDMDAADMIAVRHGFERDEIGLVRAIAVKERLSAKRKELFQRAQTRTDDGHVPRAQTLQLLLDMKTRWSSTFLMLRHALDLKEEVDYFVRLLAFEERDGEKRRKLMDLELTESEWDNIRLLLSLLAQAEKAQQAFSTEQGPTMHTVLPALEALFKAWSSRKESTKYADFTDVLEAGLSKIAKYYERTSTSNAHIIAMLLDPAQKLSYIRTYWGEELLAEVVQHAEVIYKEHYSVVYGSDVSSSKTIIPNHRITLQNHKLASLLGELSDDDDEDSSSHHDACHQGDPAKPWLHGFHGYLNTREHVGNVSIVEWWG</sequence>
<reference evidence="2" key="2">
    <citation type="submission" date="2015-01" db="EMBL/GenBank/DDBJ databases">
        <title>Evolutionary Origins and Diversification of the Mycorrhizal Mutualists.</title>
        <authorList>
            <consortium name="DOE Joint Genome Institute"/>
            <consortium name="Mycorrhizal Genomics Consortium"/>
            <person name="Kohler A."/>
            <person name="Kuo A."/>
            <person name="Nagy L.G."/>
            <person name="Floudas D."/>
            <person name="Copeland A."/>
            <person name="Barry K.W."/>
            <person name="Cichocki N."/>
            <person name="Veneault-Fourrey C."/>
            <person name="LaButti K."/>
            <person name="Lindquist E.A."/>
            <person name="Lipzen A."/>
            <person name="Lundell T."/>
            <person name="Morin E."/>
            <person name="Murat C."/>
            <person name="Riley R."/>
            <person name="Ohm R."/>
            <person name="Sun H."/>
            <person name="Tunlid A."/>
            <person name="Henrissat B."/>
            <person name="Grigoriev I.V."/>
            <person name="Hibbett D.S."/>
            <person name="Martin F."/>
        </authorList>
    </citation>
    <scope>NUCLEOTIDE SEQUENCE [LARGE SCALE GENOMIC DNA]</scope>
    <source>
        <strain evidence="2">441</strain>
    </source>
</reference>
<evidence type="ECO:0000313" key="2">
    <source>
        <dbReference type="Proteomes" id="UP000054018"/>
    </source>
</evidence>
<dbReference type="PANTHER" id="PTHR23272">
    <property type="entry name" value="BED FINGER-RELATED"/>
    <property type="match status" value="1"/>
</dbReference>